<accession>A0A1G2HMX6</accession>
<dbReference type="Proteomes" id="UP000176855">
    <property type="component" value="Unassembled WGS sequence"/>
</dbReference>
<proteinExistence type="predicted"/>
<dbReference type="PROSITE" id="PS51257">
    <property type="entry name" value="PROKAR_LIPOPROTEIN"/>
    <property type="match status" value="1"/>
</dbReference>
<feature type="signal peptide" evidence="2">
    <location>
        <begin position="1"/>
        <end position="28"/>
    </location>
</feature>
<evidence type="ECO:0000256" key="2">
    <source>
        <dbReference type="SAM" id="SignalP"/>
    </source>
</evidence>
<dbReference type="STRING" id="1802202.A2730_00930"/>
<dbReference type="CDD" id="cd08547">
    <property type="entry name" value="Type_II_cohesin"/>
    <property type="match status" value="1"/>
</dbReference>
<keyword evidence="1" id="KW-0812">Transmembrane</keyword>
<sequence>MTQFTKKNLSFFLLVAGCWLLVATPAQAAEVFFGANSKEVQVDTKFEVGVFLNAQDQSVNAVEAQIIFPADSFVFEGFLSGNSVITLWIQQPKLISPGVISFSGIMPGGFMSQKGYLFSLIFRAVETGNATIAADQEKVLLDDGEGSETSISKAPLAINIVEKSSSPLFTPLYDPVLPEAFEPQISKDPNVYEEKYFLTFATQDKDSGVDYYEVMESGQFGSFASLLKKRQWVRAESPYLLQDQSLKSVISVKAVDRAGNERLATVNASNGFPWYENYIIWIIILIIIGSLMVIFKKFLWKKK</sequence>
<evidence type="ECO:0000313" key="3">
    <source>
        <dbReference type="EMBL" id="OGZ63836.1"/>
    </source>
</evidence>
<comment type="caution">
    <text evidence="3">The sequence shown here is derived from an EMBL/GenBank/DDBJ whole genome shotgun (WGS) entry which is preliminary data.</text>
</comment>
<keyword evidence="2" id="KW-0732">Signal</keyword>
<dbReference type="Gene3D" id="2.60.40.680">
    <property type="match status" value="1"/>
</dbReference>
<organism evidence="3 4">
    <name type="scientific">Candidatus Staskawiczbacteria bacterium RIFCSPHIGHO2_01_FULL_39_25</name>
    <dbReference type="NCBI Taxonomy" id="1802202"/>
    <lineage>
        <taxon>Bacteria</taxon>
        <taxon>Candidatus Staskawicziibacteriota</taxon>
    </lineage>
</organism>
<dbReference type="AlphaFoldDB" id="A0A1G2HMX6"/>
<dbReference type="GO" id="GO:0030246">
    <property type="term" value="F:carbohydrate binding"/>
    <property type="evidence" value="ECO:0007669"/>
    <property type="project" value="InterPro"/>
</dbReference>
<keyword evidence="1" id="KW-0472">Membrane</keyword>
<name>A0A1G2HMX6_9BACT</name>
<dbReference type="EMBL" id="MHOO01000011">
    <property type="protein sequence ID" value="OGZ63836.1"/>
    <property type="molecule type" value="Genomic_DNA"/>
</dbReference>
<dbReference type="InterPro" id="IPR008965">
    <property type="entry name" value="CBM2/CBM3_carb-bd_dom_sf"/>
</dbReference>
<dbReference type="SUPFAM" id="SSF49384">
    <property type="entry name" value="Carbohydrate-binding domain"/>
    <property type="match status" value="1"/>
</dbReference>
<feature type="chain" id="PRO_5009583132" description="Cohesin domain-containing protein" evidence="2">
    <location>
        <begin position="29"/>
        <end position="303"/>
    </location>
</feature>
<evidence type="ECO:0000256" key="1">
    <source>
        <dbReference type="SAM" id="Phobius"/>
    </source>
</evidence>
<protein>
    <recommendedName>
        <fullName evidence="5">Cohesin domain-containing protein</fullName>
    </recommendedName>
</protein>
<keyword evidence="1" id="KW-1133">Transmembrane helix</keyword>
<gene>
    <name evidence="3" type="ORF">A2730_00930</name>
</gene>
<evidence type="ECO:0008006" key="5">
    <source>
        <dbReference type="Google" id="ProtNLM"/>
    </source>
</evidence>
<reference evidence="3 4" key="1">
    <citation type="journal article" date="2016" name="Nat. Commun.">
        <title>Thousands of microbial genomes shed light on interconnected biogeochemical processes in an aquifer system.</title>
        <authorList>
            <person name="Anantharaman K."/>
            <person name="Brown C.T."/>
            <person name="Hug L.A."/>
            <person name="Sharon I."/>
            <person name="Castelle C.J."/>
            <person name="Probst A.J."/>
            <person name="Thomas B.C."/>
            <person name="Singh A."/>
            <person name="Wilkins M.J."/>
            <person name="Karaoz U."/>
            <person name="Brodie E.L."/>
            <person name="Williams K.H."/>
            <person name="Hubbard S.S."/>
            <person name="Banfield J.F."/>
        </authorList>
    </citation>
    <scope>NUCLEOTIDE SEQUENCE [LARGE SCALE GENOMIC DNA]</scope>
</reference>
<evidence type="ECO:0000313" key="4">
    <source>
        <dbReference type="Proteomes" id="UP000176855"/>
    </source>
</evidence>
<feature type="transmembrane region" description="Helical" evidence="1">
    <location>
        <begin position="278"/>
        <end position="295"/>
    </location>
</feature>